<dbReference type="Pfam" id="PF09138">
    <property type="entry name" value="Urm1"/>
    <property type="match status" value="1"/>
</dbReference>
<comment type="caution">
    <text evidence="7">The sequence shown here is derived from an EMBL/GenBank/DDBJ whole genome shotgun (WGS) entry which is preliminary data.</text>
</comment>
<evidence type="ECO:0000256" key="2">
    <source>
        <dbReference type="ARBA" id="ARBA00022499"/>
    </source>
</evidence>
<evidence type="ECO:0000256" key="1">
    <source>
        <dbReference type="ARBA" id="ARBA00022490"/>
    </source>
</evidence>
<keyword evidence="3 5" id="KW-0819">tRNA processing</keyword>
<protein>
    <recommendedName>
        <fullName evidence="5 6">Ubiquitin-related modifier 1</fullName>
    </recommendedName>
</protein>
<evidence type="ECO:0000256" key="3">
    <source>
        <dbReference type="ARBA" id="ARBA00022694"/>
    </source>
</evidence>
<dbReference type="CDD" id="cd01764">
    <property type="entry name" value="Ubl_Urm1"/>
    <property type="match status" value="1"/>
</dbReference>
<keyword evidence="4 5" id="KW-0833">Ubl conjugation pathway</keyword>
<evidence type="ECO:0000256" key="6">
    <source>
        <dbReference type="RuleBase" id="RU361182"/>
    </source>
</evidence>
<organism evidence="7 8">
    <name type="scientific">Dekkera bruxellensis</name>
    <name type="common">Brettanomyces custersii</name>
    <dbReference type="NCBI Taxonomy" id="5007"/>
    <lineage>
        <taxon>Eukaryota</taxon>
        <taxon>Fungi</taxon>
        <taxon>Dikarya</taxon>
        <taxon>Ascomycota</taxon>
        <taxon>Saccharomycotina</taxon>
        <taxon>Pichiomycetes</taxon>
        <taxon>Pichiales</taxon>
        <taxon>Pichiaceae</taxon>
        <taxon>Brettanomyces</taxon>
    </lineage>
</organism>
<keyword evidence="1 5" id="KW-0963">Cytoplasm</keyword>
<dbReference type="InterPro" id="IPR016155">
    <property type="entry name" value="Mopterin_synth/thiamin_S_b"/>
</dbReference>
<comment type="subcellular location">
    <subcellularLocation>
        <location evidence="5 6">Cytoplasm</location>
    </subcellularLocation>
</comment>
<name>A0A8H6BAH2_DEKBR</name>
<dbReference type="GO" id="GO:0005829">
    <property type="term" value="C:cytosol"/>
    <property type="evidence" value="ECO:0007669"/>
    <property type="project" value="UniProtKB-UniRule"/>
</dbReference>
<reference evidence="7 8" key="1">
    <citation type="journal article" date="2020" name="Appl. Microbiol. Biotechnol.">
        <title>Targeted gene deletion in Brettanomyces bruxellensis with an expression-free CRISPR-Cas9 system.</title>
        <authorList>
            <person name="Varela C."/>
            <person name="Bartel C."/>
            <person name="Onetto C."/>
            <person name="Borneman A."/>
        </authorList>
    </citation>
    <scope>NUCLEOTIDE SEQUENCE [LARGE SCALE GENOMIC DNA]</scope>
    <source>
        <strain evidence="7 8">AWRI1613</strain>
    </source>
</reference>
<comment type="function">
    <text evidence="5">Acts as a sulfur carrier required for 2-thiolation of mcm(5)S(2)U at tRNA wobble positions of cytosolic tRNA(Lys), tRNA(Glu) and tRNA(Gln). Serves as sulfur donor in tRNA 2-thiolation reaction by being thiocarboxylated (-COSH) at its C-terminus by the MOCS3 homolog UBA4. The sulfur is then transferred to tRNA to form 2-thiolation of mcm(5)S(2)U. Prior mcm(5) tRNA modification by the elongator complex is required for 2-thiolation. Also acts as a ubiquitin-like protein (UBL) that is covalently conjugated via an isopeptide bond to lysine residues of target proteins such as AHP1. The thiocarboxylated form serves as substrate for conjugation and oxidative stress specifically induces the formation of UBL-protein conjugates.</text>
</comment>
<dbReference type="InterPro" id="IPR012675">
    <property type="entry name" value="Beta-grasp_dom_sf"/>
</dbReference>
<feature type="modified residue" description="1-thioglycine" evidence="5">
    <location>
        <position position="119"/>
    </location>
</feature>
<dbReference type="SUPFAM" id="SSF54285">
    <property type="entry name" value="MoaD/ThiS"/>
    <property type="match status" value="1"/>
</dbReference>
<proteinExistence type="inferred from homology"/>
<comment type="PTM">
    <text evidence="5">C-terminal thiocarboxylation occurs in 2 steps, it is first acyl-adenylated (-COAMP) via the hesA/moeB/thiF part of UBA4, then thiocarboxylated (-COSH) via the rhodanese domain of UBA4.</text>
</comment>
<evidence type="ECO:0000313" key="8">
    <source>
        <dbReference type="Proteomes" id="UP000568158"/>
    </source>
</evidence>
<evidence type="ECO:0000313" key="7">
    <source>
        <dbReference type="EMBL" id="KAF6008150.1"/>
    </source>
</evidence>
<keyword evidence="2 5" id="KW-1017">Isopeptide bond</keyword>
<dbReference type="EMBL" id="JABCYN010000037">
    <property type="protein sequence ID" value="KAF6008150.1"/>
    <property type="molecule type" value="Genomic_DNA"/>
</dbReference>
<comment type="pathway">
    <text evidence="5 6">tRNA modification; 5-methoxycarbonylmethyl-2-thiouridine-tRNA biosynthesis.</text>
</comment>
<evidence type="ECO:0000256" key="4">
    <source>
        <dbReference type="ARBA" id="ARBA00022786"/>
    </source>
</evidence>
<dbReference type="InterPro" id="IPR015221">
    <property type="entry name" value="Urm1"/>
</dbReference>
<comment type="similarity">
    <text evidence="5 6">Belongs to the URM1 family.</text>
</comment>
<dbReference type="Gene3D" id="3.10.20.30">
    <property type="match status" value="1"/>
</dbReference>
<sequence length="119" mass="13715">MLTLNFCKFYKFADNFECNTNNIWKRGGLDSIFGGLTKTKCIVTRKDNNVPTMRDLLAYIVQNILVDREKDLCVFMQEENVRPGILVLINDTDWELEGELNYKLNNDDLISFTSTLHGG</sequence>
<feature type="cross-link" description="Glycyl lysine isopeptide (Gly-Lys) (interchain with K-? in acceptor proteins)" evidence="5">
    <location>
        <position position="119"/>
    </location>
</feature>
<dbReference type="AlphaFoldDB" id="A0A8H6BAH2"/>
<dbReference type="GO" id="GO:0002098">
    <property type="term" value="P:tRNA wobble uridine modification"/>
    <property type="evidence" value="ECO:0007669"/>
    <property type="project" value="UniProtKB-UniRule"/>
</dbReference>
<evidence type="ECO:0000256" key="5">
    <source>
        <dbReference type="HAMAP-Rule" id="MF_03048"/>
    </source>
</evidence>
<gene>
    <name evidence="5" type="primary">URM1</name>
    <name evidence="7" type="ORF">HII12_004233</name>
</gene>
<dbReference type="HAMAP" id="MF_03048">
    <property type="entry name" value="Urm1"/>
    <property type="match status" value="1"/>
</dbReference>
<accession>A0A8H6BAH2</accession>
<dbReference type="UniPathway" id="UPA00988"/>
<dbReference type="PANTHER" id="PTHR14986">
    <property type="entry name" value="RURM1 PROTEIN"/>
    <property type="match status" value="1"/>
</dbReference>
<dbReference type="Proteomes" id="UP000568158">
    <property type="component" value="Unassembled WGS sequence"/>
</dbReference>
<dbReference type="GO" id="GO:0032447">
    <property type="term" value="P:protein urmylation"/>
    <property type="evidence" value="ECO:0007669"/>
    <property type="project" value="UniProtKB-UniRule"/>
</dbReference>
<dbReference type="GO" id="GO:0034227">
    <property type="term" value="P:tRNA thio-modification"/>
    <property type="evidence" value="ECO:0007669"/>
    <property type="project" value="UniProtKB-UniRule"/>
</dbReference>